<comment type="caution">
    <text evidence="2">The sequence shown here is derived from an EMBL/GenBank/DDBJ whole genome shotgun (WGS) entry which is preliminary data.</text>
</comment>
<gene>
    <name evidence="2" type="ORF">B5V51_1850</name>
</gene>
<evidence type="ECO:0000313" key="2">
    <source>
        <dbReference type="EMBL" id="PCG71448.1"/>
    </source>
</evidence>
<dbReference type="PANTHER" id="PTHR21505:SF8">
    <property type="entry name" value="DPT-YFP REPRESSOR BY OVEREXPRESSION, ISOFORM D-RELATED"/>
    <property type="match status" value="1"/>
</dbReference>
<evidence type="ECO:0000259" key="1">
    <source>
        <dbReference type="PROSITE" id="PS51029"/>
    </source>
</evidence>
<organism evidence="2">
    <name type="scientific">Heliothis virescens</name>
    <name type="common">Tobacco budworm moth</name>
    <dbReference type="NCBI Taxonomy" id="7102"/>
    <lineage>
        <taxon>Eukaryota</taxon>
        <taxon>Metazoa</taxon>
        <taxon>Ecdysozoa</taxon>
        <taxon>Arthropoda</taxon>
        <taxon>Hexapoda</taxon>
        <taxon>Insecta</taxon>
        <taxon>Pterygota</taxon>
        <taxon>Neoptera</taxon>
        <taxon>Endopterygota</taxon>
        <taxon>Lepidoptera</taxon>
        <taxon>Glossata</taxon>
        <taxon>Ditrysia</taxon>
        <taxon>Noctuoidea</taxon>
        <taxon>Noctuidae</taxon>
        <taxon>Heliothinae</taxon>
        <taxon>Heliothis</taxon>
    </lineage>
</organism>
<protein>
    <recommendedName>
        <fullName evidence="1">MADF domain-containing protein</fullName>
    </recommendedName>
</protein>
<dbReference type="AlphaFoldDB" id="A0A2A4JIA5"/>
<dbReference type="EMBL" id="NWSH01001387">
    <property type="protein sequence ID" value="PCG71448.1"/>
    <property type="molecule type" value="Genomic_DNA"/>
</dbReference>
<feature type="domain" description="MADF" evidence="1">
    <location>
        <begin position="23"/>
        <end position="122"/>
    </location>
</feature>
<dbReference type="SMART" id="SM00595">
    <property type="entry name" value="MADF"/>
    <property type="match status" value="1"/>
</dbReference>
<dbReference type="PROSITE" id="PS51029">
    <property type="entry name" value="MADF"/>
    <property type="match status" value="1"/>
</dbReference>
<sequence>MPDLCARIMSQLTGVGRREFWYEFLQMYRSYPCLWNVKDPSYLQKDVKREAYQVLLAKVHEVDPTATLDVVKKKIDSFRTAFRREEKKVILSMNSGAMDDEIYTPTLWYYRELEEFLGNKTEEHRNLVIARASCNNEDEYRMVEERLDEAIVSEESEEEKYTPPPLKKRMKFTDARSDHQSSRIFAQSVPVPQTDFEDDCHTFAANLKVQMRELNKDQKYIAQKLISDVMFLARTNRLNFDSCVNSNLTYRTIYVPSKSDHLASPDLVQNKCESSDCSSSKIKPE</sequence>
<proteinExistence type="predicted"/>
<name>A0A2A4JIA5_HELVI</name>
<dbReference type="Pfam" id="PF10545">
    <property type="entry name" value="MADF_DNA_bdg"/>
    <property type="match status" value="1"/>
</dbReference>
<accession>A0A2A4JIA5</accession>
<reference evidence="2" key="1">
    <citation type="submission" date="2017-09" db="EMBL/GenBank/DDBJ databases">
        <title>Contemporary evolution of a Lepidopteran species, Heliothis virescens, in response to modern agricultural practices.</title>
        <authorList>
            <person name="Fritz M.L."/>
            <person name="Deyonke A.M."/>
            <person name="Papanicolaou A."/>
            <person name="Micinski S."/>
            <person name="Westbrook J."/>
            <person name="Gould F."/>
        </authorList>
    </citation>
    <scope>NUCLEOTIDE SEQUENCE [LARGE SCALE GENOMIC DNA]</scope>
    <source>
        <strain evidence="2">HvINT-</strain>
        <tissue evidence="2">Whole body</tissue>
    </source>
</reference>
<dbReference type="PANTHER" id="PTHR21505">
    <property type="entry name" value="MADF DOMAIN-CONTAINING PROTEIN-RELATED"/>
    <property type="match status" value="1"/>
</dbReference>
<dbReference type="InterPro" id="IPR006578">
    <property type="entry name" value="MADF-dom"/>
</dbReference>